<dbReference type="InterPro" id="IPR002035">
    <property type="entry name" value="VWF_A"/>
</dbReference>
<protein>
    <submittedName>
        <fullName evidence="7">VWA domain-containing protein</fullName>
    </submittedName>
</protein>
<evidence type="ECO:0000256" key="4">
    <source>
        <dbReference type="ARBA" id="ARBA00023136"/>
    </source>
</evidence>
<dbReference type="Pfam" id="PF13519">
    <property type="entry name" value="VWA_2"/>
    <property type="match status" value="1"/>
</dbReference>
<dbReference type="AlphaFoldDB" id="A0A9D1NPB3"/>
<evidence type="ECO:0000313" key="7">
    <source>
        <dbReference type="EMBL" id="HIV09783.1"/>
    </source>
</evidence>
<sequence>MRFSAPLWLFLLFLVPVLGALAVWFRRRMAARMAALSRRAVAAPPRSGLQVGLLLGALAALAVALAGPRWGRGEKPFLASGRNLVVAVDVSNSMLARDVRPDRLGRAKADLLDLLDALRGDRVALLAFRGKGALLCPFTADVAFLREALNGLSPDSAPPGETDLADAVAKALDAIDRAGTDHNAIVLVSDGEDLTGRAETLARQAGARGVPIFAVGVGSPQGAEVPGVRFEGKPVVSRLDDATLRAVARASGGAYIPLAGSGAPETTLGAVYANHLARIEADENRQREETALADRTPLFAALAALLALAAACLSLGRPAALAALLLLPALGLRAADTPAYAAQRAFREGRWAAAARGYA</sequence>
<comment type="caution">
    <text evidence="7">The sequence shown here is derived from an EMBL/GenBank/DDBJ whole genome shotgun (WGS) entry which is preliminary data.</text>
</comment>
<reference evidence="7" key="2">
    <citation type="journal article" date="2021" name="PeerJ">
        <title>Extensive microbial diversity within the chicken gut microbiome revealed by metagenomics and culture.</title>
        <authorList>
            <person name="Gilroy R."/>
            <person name="Ravi A."/>
            <person name="Getino M."/>
            <person name="Pursley I."/>
            <person name="Horton D.L."/>
            <person name="Alikhan N.F."/>
            <person name="Baker D."/>
            <person name="Gharbi K."/>
            <person name="Hall N."/>
            <person name="Watson M."/>
            <person name="Adriaenssens E.M."/>
            <person name="Foster-Nyarko E."/>
            <person name="Jarju S."/>
            <person name="Secka A."/>
            <person name="Antonio M."/>
            <person name="Oren A."/>
            <person name="Chaudhuri R.R."/>
            <person name="La Ragione R."/>
            <person name="Hildebrand F."/>
            <person name="Pallen M.J."/>
        </authorList>
    </citation>
    <scope>NUCLEOTIDE SEQUENCE</scope>
    <source>
        <strain evidence="7">35461</strain>
    </source>
</reference>
<dbReference type="Proteomes" id="UP000886845">
    <property type="component" value="Unassembled WGS sequence"/>
</dbReference>
<dbReference type="PANTHER" id="PTHR22550:SF5">
    <property type="entry name" value="LEUCINE ZIPPER PROTEIN 4"/>
    <property type="match status" value="1"/>
</dbReference>
<evidence type="ECO:0000256" key="1">
    <source>
        <dbReference type="ARBA" id="ARBA00022475"/>
    </source>
</evidence>
<dbReference type="PROSITE" id="PS50234">
    <property type="entry name" value="VWFA"/>
    <property type="match status" value="1"/>
</dbReference>
<keyword evidence="4 5" id="KW-0472">Membrane</keyword>
<dbReference type="EMBL" id="DVOR01000218">
    <property type="protein sequence ID" value="HIV09783.1"/>
    <property type="molecule type" value="Genomic_DNA"/>
</dbReference>
<organism evidence="7 8">
    <name type="scientific">Candidatus Spyradenecus faecavium</name>
    <dbReference type="NCBI Taxonomy" id="2840947"/>
    <lineage>
        <taxon>Bacteria</taxon>
        <taxon>Pseudomonadati</taxon>
        <taxon>Lentisphaerota</taxon>
        <taxon>Lentisphaeria</taxon>
        <taxon>Lentisphaerales</taxon>
        <taxon>Lentisphaeraceae</taxon>
        <taxon>Lentisphaeraceae incertae sedis</taxon>
        <taxon>Candidatus Spyradenecus</taxon>
    </lineage>
</organism>
<keyword evidence="2 5" id="KW-0812">Transmembrane</keyword>
<gene>
    <name evidence="7" type="ORF">IAC79_06700</name>
</gene>
<dbReference type="Gene3D" id="3.40.50.410">
    <property type="entry name" value="von Willebrand factor, type A domain"/>
    <property type="match status" value="1"/>
</dbReference>
<dbReference type="PANTHER" id="PTHR22550">
    <property type="entry name" value="SPORE GERMINATION PROTEIN"/>
    <property type="match status" value="1"/>
</dbReference>
<dbReference type="InterPro" id="IPR050768">
    <property type="entry name" value="UPF0353/GerABKA_families"/>
</dbReference>
<evidence type="ECO:0000313" key="8">
    <source>
        <dbReference type="Proteomes" id="UP000886845"/>
    </source>
</evidence>
<accession>A0A9D1NPB3</accession>
<keyword evidence="3 5" id="KW-1133">Transmembrane helix</keyword>
<reference evidence="7" key="1">
    <citation type="submission" date="2020-10" db="EMBL/GenBank/DDBJ databases">
        <authorList>
            <person name="Gilroy R."/>
        </authorList>
    </citation>
    <scope>NUCLEOTIDE SEQUENCE</scope>
    <source>
        <strain evidence="7">35461</strain>
    </source>
</reference>
<feature type="domain" description="VWFA" evidence="6">
    <location>
        <begin position="83"/>
        <end position="219"/>
    </location>
</feature>
<proteinExistence type="predicted"/>
<keyword evidence="1" id="KW-1003">Cell membrane</keyword>
<feature type="non-terminal residue" evidence="7">
    <location>
        <position position="359"/>
    </location>
</feature>
<evidence type="ECO:0000256" key="3">
    <source>
        <dbReference type="ARBA" id="ARBA00022989"/>
    </source>
</evidence>
<evidence type="ECO:0000256" key="5">
    <source>
        <dbReference type="SAM" id="Phobius"/>
    </source>
</evidence>
<evidence type="ECO:0000259" key="6">
    <source>
        <dbReference type="PROSITE" id="PS50234"/>
    </source>
</evidence>
<dbReference type="SMART" id="SM00327">
    <property type="entry name" value="VWA"/>
    <property type="match status" value="1"/>
</dbReference>
<feature type="transmembrane region" description="Helical" evidence="5">
    <location>
        <begin position="46"/>
        <end position="66"/>
    </location>
</feature>
<evidence type="ECO:0000256" key="2">
    <source>
        <dbReference type="ARBA" id="ARBA00022692"/>
    </source>
</evidence>
<dbReference type="SUPFAM" id="SSF53300">
    <property type="entry name" value="vWA-like"/>
    <property type="match status" value="1"/>
</dbReference>
<name>A0A9D1NPB3_9BACT</name>
<dbReference type="InterPro" id="IPR036465">
    <property type="entry name" value="vWFA_dom_sf"/>
</dbReference>